<protein>
    <submittedName>
        <fullName evidence="6">TetR family transcriptional regulator</fullName>
    </submittedName>
</protein>
<dbReference type="EMBL" id="JWIO01000002">
    <property type="protein sequence ID" value="KLL12949.1"/>
    <property type="molecule type" value="Genomic_DNA"/>
</dbReference>
<comment type="caution">
    <text evidence="6">The sequence shown here is derived from an EMBL/GenBank/DDBJ whole genome shotgun (WGS) entry which is preliminary data.</text>
</comment>
<dbReference type="Proteomes" id="UP000035425">
    <property type="component" value="Unassembled WGS sequence"/>
</dbReference>
<dbReference type="PRINTS" id="PR00455">
    <property type="entry name" value="HTHTETR"/>
</dbReference>
<dbReference type="SUPFAM" id="SSF46689">
    <property type="entry name" value="Homeodomain-like"/>
    <property type="match status" value="1"/>
</dbReference>
<evidence type="ECO:0000313" key="7">
    <source>
        <dbReference type="Proteomes" id="UP000035425"/>
    </source>
</evidence>
<dbReference type="SUPFAM" id="SSF48498">
    <property type="entry name" value="Tetracyclin repressor-like, C-terminal domain"/>
    <property type="match status" value="1"/>
</dbReference>
<dbReference type="Pfam" id="PF00440">
    <property type="entry name" value="TetR_N"/>
    <property type="match status" value="1"/>
</dbReference>
<dbReference type="InterPro" id="IPR011075">
    <property type="entry name" value="TetR_C"/>
</dbReference>
<evidence type="ECO:0000313" key="6">
    <source>
        <dbReference type="EMBL" id="KLL12949.1"/>
    </source>
</evidence>
<evidence type="ECO:0000256" key="3">
    <source>
        <dbReference type="ARBA" id="ARBA00023163"/>
    </source>
</evidence>
<feature type="DNA-binding region" description="H-T-H motif" evidence="4">
    <location>
        <begin position="40"/>
        <end position="59"/>
    </location>
</feature>
<dbReference type="Gene3D" id="1.10.357.10">
    <property type="entry name" value="Tetracycline Repressor, domain 2"/>
    <property type="match status" value="1"/>
</dbReference>
<dbReference type="PANTHER" id="PTHR30055">
    <property type="entry name" value="HTH-TYPE TRANSCRIPTIONAL REGULATOR RUTR"/>
    <property type="match status" value="1"/>
</dbReference>
<dbReference type="PROSITE" id="PS01081">
    <property type="entry name" value="HTH_TETR_1"/>
    <property type="match status" value="1"/>
</dbReference>
<gene>
    <name evidence="6" type="ORF">FrCorBMG51_01145</name>
</gene>
<evidence type="ECO:0000256" key="4">
    <source>
        <dbReference type="PROSITE-ProRule" id="PRU00335"/>
    </source>
</evidence>
<keyword evidence="1" id="KW-0805">Transcription regulation</keyword>
<reference evidence="6 7" key="1">
    <citation type="submission" date="2014-12" db="EMBL/GenBank/DDBJ databases">
        <title>Frankia sp. BMG5.1 draft genome.</title>
        <authorList>
            <person name="Gtari M."/>
            <person name="Ghodhbane-Gtari F."/>
            <person name="Nouioui I."/>
            <person name="Ktari A."/>
            <person name="Hezbri K."/>
            <person name="Mimouni W."/>
            <person name="Sbissi I."/>
            <person name="Ayari A."/>
            <person name="Yamanaka T."/>
            <person name="Normand P."/>
            <person name="Tisa L.S."/>
            <person name="Boudabous A."/>
        </authorList>
    </citation>
    <scope>NUCLEOTIDE SEQUENCE [LARGE SCALE GENOMIC DNA]</scope>
    <source>
        <strain evidence="6 7">BMG5.1</strain>
    </source>
</reference>
<accession>A0ABR5F8A1</accession>
<dbReference type="PANTHER" id="PTHR30055:SF148">
    <property type="entry name" value="TETR-FAMILY TRANSCRIPTIONAL REGULATOR"/>
    <property type="match status" value="1"/>
</dbReference>
<dbReference type="InterPro" id="IPR023772">
    <property type="entry name" value="DNA-bd_HTH_TetR-type_CS"/>
</dbReference>
<keyword evidence="2 4" id="KW-0238">DNA-binding</keyword>
<dbReference type="InterPro" id="IPR001647">
    <property type="entry name" value="HTH_TetR"/>
</dbReference>
<evidence type="ECO:0000256" key="1">
    <source>
        <dbReference type="ARBA" id="ARBA00023015"/>
    </source>
</evidence>
<proteinExistence type="predicted"/>
<dbReference type="InterPro" id="IPR009057">
    <property type="entry name" value="Homeodomain-like_sf"/>
</dbReference>
<dbReference type="InterPro" id="IPR050109">
    <property type="entry name" value="HTH-type_TetR-like_transc_reg"/>
</dbReference>
<dbReference type="Gene3D" id="1.10.10.60">
    <property type="entry name" value="Homeodomain-like"/>
    <property type="match status" value="1"/>
</dbReference>
<dbReference type="Pfam" id="PF16859">
    <property type="entry name" value="TetR_C_11"/>
    <property type="match status" value="1"/>
</dbReference>
<evidence type="ECO:0000259" key="5">
    <source>
        <dbReference type="PROSITE" id="PS50977"/>
    </source>
</evidence>
<keyword evidence="3" id="KW-0804">Transcription</keyword>
<dbReference type="PROSITE" id="PS50977">
    <property type="entry name" value="HTH_TETR_2"/>
    <property type="match status" value="1"/>
</dbReference>
<feature type="domain" description="HTH tetR-type" evidence="5">
    <location>
        <begin position="17"/>
        <end position="77"/>
    </location>
</feature>
<organism evidence="6 7">
    <name type="scientific">Protofrankia coriariae</name>
    <dbReference type="NCBI Taxonomy" id="1562887"/>
    <lineage>
        <taxon>Bacteria</taxon>
        <taxon>Bacillati</taxon>
        <taxon>Actinomycetota</taxon>
        <taxon>Actinomycetes</taxon>
        <taxon>Frankiales</taxon>
        <taxon>Frankiaceae</taxon>
        <taxon>Protofrankia</taxon>
    </lineage>
</organism>
<name>A0ABR5F8A1_9ACTN</name>
<keyword evidence="7" id="KW-1185">Reference proteome</keyword>
<evidence type="ECO:0000256" key="2">
    <source>
        <dbReference type="ARBA" id="ARBA00023125"/>
    </source>
</evidence>
<sequence>MVSTPLGGAVRGRPRDDAREQAILHAALELLTEVGYERMSMVAVAARARASKATIYRRWAGKDELVVEAIRRQAVDDIIIADTGSLRGDMIDIIRQKVRRLADGGAALMAGVVLAMRDSVALASALRAQMIEDGRGLAALIVQRAVDRGEPCSPTAACVFNELVPAAFFFRLLITGEALDDVFIHHLVDDILLPLMTAER</sequence>
<dbReference type="InterPro" id="IPR036271">
    <property type="entry name" value="Tet_transcr_reg_TetR-rel_C_sf"/>
</dbReference>